<keyword evidence="1" id="KW-0175">Coiled coil</keyword>
<gene>
    <name evidence="2" type="ORF">DAPPUDRAFT_274020</name>
</gene>
<dbReference type="EMBL" id="GL734742">
    <property type="protein sequence ID" value="EFX61339.1"/>
    <property type="molecule type" value="Genomic_DNA"/>
</dbReference>
<protein>
    <submittedName>
        <fullName evidence="2">Uncharacterized protein</fullName>
    </submittedName>
</protein>
<dbReference type="KEGG" id="dpx:DAPPUDRAFT_274020"/>
<dbReference type="AlphaFoldDB" id="E9I3U2"/>
<feature type="coiled-coil region" evidence="1">
    <location>
        <begin position="6"/>
        <end position="40"/>
    </location>
</feature>
<sequence length="55" mass="6450">MNDYEVTKLKKELQRKQELLKEEREDRENTEKRLVIIQAVLPSPHRNATASTANS</sequence>
<dbReference type="InParanoid" id="E9I3U2"/>
<name>E9I3U2_DAPPU</name>
<evidence type="ECO:0000256" key="1">
    <source>
        <dbReference type="SAM" id="Coils"/>
    </source>
</evidence>
<evidence type="ECO:0000313" key="3">
    <source>
        <dbReference type="Proteomes" id="UP000000305"/>
    </source>
</evidence>
<keyword evidence="3" id="KW-1185">Reference proteome</keyword>
<reference evidence="2 3" key="1">
    <citation type="journal article" date="2011" name="Science">
        <title>The ecoresponsive genome of Daphnia pulex.</title>
        <authorList>
            <person name="Colbourne J.K."/>
            <person name="Pfrender M.E."/>
            <person name="Gilbert D."/>
            <person name="Thomas W.K."/>
            <person name="Tucker A."/>
            <person name="Oakley T.H."/>
            <person name="Tokishita S."/>
            <person name="Aerts A."/>
            <person name="Arnold G.J."/>
            <person name="Basu M.K."/>
            <person name="Bauer D.J."/>
            <person name="Caceres C.E."/>
            <person name="Carmel L."/>
            <person name="Casola C."/>
            <person name="Choi J.H."/>
            <person name="Detter J.C."/>
            <person name="Dong Q."/>
            <person name="Dusheyko S."/>
            <person name="Eads B.D."/>
            <person name="Frohlich T."/>
            <person name="Geiler-Samerotte K.A."/>
            <person name="Gerlach D."/>
            <person name="Hatcher P."/>
            <person name="Jogdeo S."/>
            <person name="Krijgsveld J."/>
            <person name="Kriventseva E.V."/>
            <person name="Kultz D."/>
            <person name="Laforsch C."/>
            <person name="Lindquist E."/>
            <person name="Lopez J."/>
            <person name="Manak J.R."/>
            <person name="Muller J."/>
            <person name="Pangilinan J."/>
            <person name="Patwardhan R.P."/>
            <person name="Pitluck S."/>
            <person name="Pritham E.J."/>
            <person name="Rechtsteiner A."/>
            <person name="Rho M."/>
            <person name="Rogozin I.B."/>
            <person name="Sakarya O."/>
            <person name="Salamov A."/>
            <person name="Schaack S."/>
            <person name="Shapiro H."/>
            <person name="Shiga Y."/>
            <person name="Skalitzky C."/>
            <person name="Smith Z."/>
            <person name="Souvorov A."/>
            <person name="Sung W."/>
            <person name="Tang Z."/>
            <person name="Tsuchiya D."/>
            <person name="Tu H."/>
            <person name="Vos H."/>
            <person name="Wang M."/>
            <person name="Wolf Y.I."/>
            <person name="Yamagata H."/>
            <person name="Yamada T."/>
            <person name="Ye Y."/>
            <person name="Shaw J.R."/>
            <person name="Andrews J."/>
            <person name="Crease T.J."/>
            <person name="Tang H."/>
            <person name="Lucas S.M."/>
            <person name="Robertson H.M."/>
            <person name="Bork P."/>
            <person name="Koonin E.V."/>
            <person name="Zdobnov E.M."/>
            <person name="Grigoriev I.V."/>
            <person name="Lynch M."/>
            <person name="Boore J.L."/>
        </authorList>
    </citation>
    <scope>NUCLEOTIDE SEQUENCE [LARGE SCALE GENOMIC DNA]</scope>
</reference>
<dbReference type="Proteomes" id="UP000000305">
    <property type="component" value="Unassembled WGS sequence"/>
</dbReference>
<proteinExistence type="predicted"/>
<dbReference type="HOGENOM" id="CLU_3034495_0_0_1"/>
<evidence type="ECO:0000313" key="2">
    <source>
        <dbReference type="EMBL" id="EFX61339.1"/>
    </source>
</evidence>
<organism evidence="2 3">
    <name type="scientific">Daphnia pulex</name>
    <name type="common">Water flea</name>
    <dbReference type="NCBI Taxonomy" id="6669"/>
    <lineage>
        <taxon>Eukaryota</taxon>
        <taxon>Metazoa</taxon>
        <taxon>Ecdysozoa</taxon>
        <taxon>Arthropoda</taxon>
        <taxon>Crustacea</taxon>
        <taxon>Branchiopoda</taxon>
        <taxon>Diplostraca</taxon>
        <taxon>Cladocera</taxon>
        <taxon>Anomopoda</taxon>
        <taxon>Daphniidae</taxon>
        <taxon>Daphnia</taxon>
    </lineage>
</organism>
<accession>E9I3U2</accession>